<dbReference type="PANTHER" id="PTHR43479">
    <property type="entry name" value="ACREF/ENVCD OPERON REPRESSOR-RELATED"/>
    <property type="match status" value="1"/>
</dbReference>
<sequence>MVSIKELKIKEKEDRRKYILDIAQKLFIYKDYDNVSMNDIAQEVGVNKATLYNYFKNKEALYFAVVLRGVQILDEMIKKEVKKGDTGFEKFRLFGNANNEFYNKYPDCMGLLYSPQSNKFDVSNINASEEYKEVMKILKELIFIMSDSIQFGVDDGTIRDDVNPVEAAILISLISQSMSNMSCLHRDILESRGSDEKQFSTYVKGIIHQMLMKKED</sequence>
<dbReference type="InterPro" id="IPR009057">
    <property type="entry name" value="Homeodomain-like_sf"/>
</dbReference>
<evidence type="ECO:0000313" key="6">
    <source>
        <dbReference type="EMBL" id="SCG86690.1"/>
    </source>
</evidence>
<gene>
    <name evidence="6" type="ORF">MCBB_2148</name>
</gene>
<keyword evidence="2 4" id="KW-0238">DNA-binding</keyword>
<name>A0A1D3L5E0_9EURY</name>
<dbReference type="InterPro" id="IPR036271">
    <property type="entry name" value="Tet_transcr_reg_TetR-rel_C_sf"/>
</dbReference>
<keyword evidence="1" id="KW-0805">Transcription regulation</keyword>
<accession>A0A1D3L5E0</accession>
<dbReference type="InterPro" id="IPR050624">
    <property type="entry name" value="HTH-type_Tx_Regulator"/>
</dbReference>
<dbReference type="Pfam" id="PF00440">
    <property type="entry name" value="TetR_N"/>
    <property type="match status" value="1"/>
</dbReference>
<dbReference type="Gene3D" id="1.10.357.10">
    <property type="entry name" value="Tetracycline Repressor, domain 2"/>
    <property type="match status" value="1"/>
</dbReference>
<dbReference type="PROSITE" id="PS50977">
    <property type="entry name" value="HTH_TETR_2"/>
    <property type="match status" value="1"/>
</dbReference>
<evidence type="ECO:0000256" key="2">
    <source>
        <dbReference type="ARBA" id="ARBA00023125"/>
    </source>
</evidence>
<dbReference type="EMBL" id="LT607756">
    <property type="protein sequence ID" value="SCG86690.1"/>
    <property type="molecule type" value="Genomic_DNA"/>
</dbReference>
<evidence type="ECO:0000313" key="7">
    <source>
        <dbReference type="Proteomes" id="UP000094707"/>
    </source>
</evidence>
<dbReference type="SUPFAM" id="SSF48498">
    <property type="entry name" value="Tetracyclin repressor-like, C-terminal domain"/>
    <property type="match status" value="1"/>
</dbReference>
<protein>
    <submittedName>
        <fullName evidence="6">Transcriptional regulator</fullName>
    </submittedName>
</protein>
<dbReference type="AlphaFoldDB" id="A0A1D3L5E0"/>
<evidence type="ECO:0000256" key="3">
    <source>
        <dbReference type="ARBA" id="ARBA00023163"/>
    </source>
</evidence>
<dbReference type="STRING" id="118062.MCBB_2148"/>
<dbReference type="Proteomes" id="UP000094707">
    <property type="component" value="Chromosome I"/>
</dbReference>
<keyword evidence="3" id="KW-0804">Transcription</keyword>
<feature type="DNA-binding region" description="H-T-H motif" evidence="4">
    <location>
        <begin position="36"/>
        <end position="55"/>
    </location>
</feature>
<evidence type="ECO:0000259" key="5">
    <source>
        <dbReference type="PROSITE" id="PS50977"/>
    </source>
</evidence>
<keyword evidence="7" id="KW-1185">Reference proteome</keyword>
<evidence type="ECO:0000256" key="4">
    <source>
        <dbReference type="PROSITE-ProRule" id="PRU00335"/>
    </source>
</evidence>
<dbReference type="PANTHER" id="PTHR43479:SF11">
    <property type="entry name" value="ACREF_ENVCD OPERON REPRESSOR-RELATED"/>
    <property type="match status" value="1"/>
</dbReference>
<evidence type="ECO:0000256" key="1">
    <source>
        <dbReference type="ARBA" id="ARBA00023015"/>
    </source>
</evidence>
<reference evidence="6 7" key="1">
    <citation type="submission" date="2016-08" db="EMBL/GenBank/DDBJ databases">
        <authorList>
            <person name="Seilhamer J.J."/>
        </authorList>
    </citation>
    <scope>NUCLEOTIDE SEQUENCE [LARGE SCALE GENOMIC DNA]</scope>
    <source>
        <strain evidence="6">Buetzberg</strain>
    </source>
</reference>
<dbReference type="KEGG" id="mcub:MCBB_2148"/>
<proteinExistence type="predicted"/>
<dbReference type="FunFam" id="1.10.10.60:FF:000141">
    <property type="entry name" value="TetR family transcriptional regulator"/>
    <property type="match status" value="1"/>
</dbReference>
<organism evidence="6 7">
    <name type="scientific">Methanobacterium congolense</name>
    <dbReference type="NCBI Taxonomy" id="118062"/>
    <lineage>
        <taxon>Archaea</taxon>
        <taxon>Methanobacteriati</taxon>
        <taxon>Methanobacteriota</taxon>
        <taxon>Methanomada group</taxon>
        <taxon>Methanobacteria</taxon>
        <taxon>Methanobacteriales</taxon>
        <taxon>Methanobacteriaceae</taxon>
        <taxon>Methanobacterium</taxon>
    </lineage>
</organism>
<dbReference type="GO" id="GO:0003677">
    <property type="term" value="F:DNA binding"/>
    <property type="evidence" value="ECO:0007669"/>
    <property type="project" value="UniProtKB-UniRule"/>
</dbReference>
<dbReference type="InterPro" id="IPR001647">
    <property type="entry name" value="HTH_TetR"/>
</dbReference>
<feature type="domain" description="HTH tetR-type" evidence="5">
    <location>
        <begin position="13"/>
        <end position="73"/>
    </location>
</feature>
<dbReference type="SUPFAM" id="SSF46689">
    <property type="entry name" value="Homeodomain-like"/>
    <property type="match status" value="1"/>
</dbReference>
<dbReference type="PRINTS" id="PR00455">
    <property type="entry name" value="HTHTETR"/>
</dbReference>